<protein>
    <submittedName>
        <fullName evidence="6">Iron complex transport system substrate-binding protein</fullName>
    </submittedName>
</protein>
<sequence>MTVSERVQMPTRFNRLGAPALTAVFAVLILLISACSSPEEKDDSAGGPIQVNTSMGQVTIDGTPERIVTLGTQWTDVALAFGVTPVAYLDNVELLTKEPTPWVGERLASSQSVDPARDVASQVASVDPQLILSTNFGEQQETYEKLSKLAPTIPSITGQQVDPWEDMVTFMGTVLRQPDKAKEIIDGVHAKVDQIKQDHPGLNGKTFSLAYMFTNDQIQVFGDPNDGAATLFSSLGMAMAPSLLETFKKNGEPRFPISTENVPLMNSDLLVVTANSPQMRGALESLPGYKNLTSVKDKAVSWLSVAEISGINQPSPLSLPYVLDKITPAFDAAAK</sequence>
<keyword evidence="3" id="KW-0813">Transport</keyword>
<evidence type="ECO:0000256" key="1">
    <source>
        <dbReference type="ARBA" id="ARBA00004196"/>
    </source>
</evidence>
<name>A0A495K746_WILMA</name>
<accession>A0A495K746</accession>
<organism evidence="6 7">
    <name type="scientific">Williamsia marianensis</name>
    <dbReference type="NCBI Taxonomy" id="85044"/>
    <lineage>
        <taxon>Bacteria</taxon>
        <taxon>Bacillati</taxon>
        <taxon>Actinomycetota</taxon>
        <taxon>Actinomycetes</taxon>
        <taxon>Mycobacteriales</taxon>
        <taxon>Nocardiaceae</taxon>
        <taxon>Williamsia</taxon>
    </lineage>
</organism>
<dbReference type="Gene3D" id="3.40.50.1980">
    <property type="entry name" value="Nitrogenase molybdenum iron protein domain"/>
    <property type="match status" value="2"/>
</dbReference>
<reference evidence="6 7" key="1">
    <citation type="submission" date="2018-10" db="EMBL/GenBank/DDBJ databases">
        <title>Sequencing the genomes of 1000 actinobacteria strains.</title>
        <authorList>
            <person name="Klenk H.-P."/>
        </authorList>
    </citation>
    <scope>NUCLEOTIDE SEQUENCE [LARGE SCALE GENOMIC DNA]</scope>
    <source>
        <strain evidence="6 7">DSM 44343</strain>
    </source>
</reference>
<evidence type="ECO:0000259" key="5">
    <source>
        <dbReference type="PROSITE" id="PS50983"/>
    </source>
</evidence>
<evidence type="ECO:0000256" key="4">
    <source>
        <dbReference type="ARBA" id="ARBA00022729"/>
    </source>
</evidence>
<dbReference type="PANTHER" id="PTHR30532">
    <property type="entry name" value="IRON III DICITRATE-BINDING PERIPLASMIC PROTEIN"/>
    <property type="match status" value="1"/>
</dbReference>
<dbReference type="Pfam" id="PF01497">
    <property type="entry name" value="Peripla_BP_2"/>
    <property type="match status" value="1"/>
</dbReference>
<dbReference type="PROSITE" id="PS50983">
    <property type="entry name" value="FE_B12_PBP"/>
    <property type="match status" value="1"/>
</dbReference>
<proteinExistence type="inferred from homology"/>
<dbReference type="EMBL" id="RBKV01000001">
    <property type="protein sequence ID" value="RKR97117.1"/>
    <property type="molecule type" value="Genomic_DNA"/>
</dbReference>
<evidence type="ECO:0000313" key="6">
    <source>
        <dbReference type="EMBL" id="RKR97117.1"/>
    </source>
</evidence>
<dbReference type="PANTHER" id="PTHR30532:SF24">
    <property type="entry name" value="FERRIC ENTEROBACTIN-BINDING PERIPLASMIC PROTEIN FEPB"/>
    <property type="match status" value="1"/>
</dbReference>
<gene>
    <name evidence="6" type="ORF">DFJ75_3982</name>
</gene>
<dbReference type="InterPro" id="IPR051313">
    <property type="entry name" value="Bact_iron-sidero_bind"/>
</dbReference>
<comment type="similarity">
    <text evidence="2">Belongs to the bacterial solute-binding protein 8 family.</text>
</comment>
<dbReference type="GO" id="GO:0030288">
    <property type="term" value="C:outer membrane-bounded periplasmic space"/>
    <property type="evidence" value="ECO:0007669"/>
    <property type="project" value="TreeGrafter"/>
</dbReference>
<dbReference type="SUPFAM" id="SSF53807">
    <property type="entry name" value="Helical backbone' metal receptor"/>
    <property type="match status" value="1"/>
</dbReference>
<comment type="caution">
    <text evidence="6">The sequence shown here is derived from an EMBL/GenBank/DDBJ whole genome shotgun (WGS) entry which is preliminary data.</text>
</comment>
<evidence type="ECO:0000256" key="2">
    <source>
        <dbReference type="ARBA" id="ARBA00008814"/>
    </source>
</evidence>
<feature type="domain" description="Fe/B12 periplasmic-binding" evidence="5">
    <location>
        <begin position="66"/>
        <end position="334"/>
    </location>
</feature>
<dbReference type="GO" id="GO:1901678">
    <property type="term" value="P:iron coordination entity transport"/>
    <property type="evidence" value="ECO:0007669"/>
    <property type="project" value="UniProtKB-ARBA"/>
</dbReference>
<comment type="subcellular location">
    <subcellularLocation>
        <location evidence="1">Cell envelope</location>
    </subcellularLocation>
</comment>
<evidence type="ECO:0000256" key="3">
    <source>
        <dbReference type="ARBA" id="ARBA00022448"/>
    </source>
</evidence>
<dbReference type="InterPro" id="IPR002491">
    <property type="entry name" value="ABC_transptr_periplasmic_BD"/>
</dbReference>
<dbReference type="Proteomes" id="UP000274762">
    <property type="component" value="Unassembled WGS sequence"/>
</dbReference>
<dbReference type="AlphaFoldDB" id="A0A495K746"/>
<dbReference type="PROSITE" id="PS51257">
    <property type="entry name" value="PROKAR_LIPOPROTEIN"/>
    <property type="match status" value="1"/>
</dbReference>
<keyword evidence="4" id="KW-0732">Signal</keyword>
<evidence type="ECO:0000313" key="7">
    <source>
        <dbReference type="Proteomes" id="UP000274762"/>
    </source>
</evidence>